<feature type="signal peptide" evidence="1">
    <location>
        <begin position="1"/>
        <end position="48"/>
    </location>
</feature>
<reference evidence="2 3" key="1">
    <citation type="submission" date="2023-06" db="EMBL/GenBank/DDBJ databases">
        <title>Alteromonas sp. ASW11-36 isolated from intertidal sand.</title>
        <authorList>
            <person name="Li Y."/>
        </authorList>
    </citation>
    <scope>NUCLEOTIDE SEQUENCE [LARGE SCALE GENOMIC DNA]</scope>
    <source>
        <strain evidence="2 3">ASW11-36</strain>
    </source>
</reference>
<sequence length="329" mass="37606">MVINSTIITALNNFIGWRANGQSKNCKRAIAGLLFAALAALMAPSVSADYQQKIDVQTRADDRSGRDIRYQYRVRFYPQYSFDDAYSVHAFAATGDDFASSHNTVDDGDVDFFYLRRAYLRHSGDYGKTEFGVIPTYKGRVSSSGLSKDGWISGIRHVRQFDNDSQFEIVVGQLDNLNPARALDAPDKIDYVELEYSARMSQRNSFEFSLERMTDANFIRTEYRYQINDNHLVFTEWVKQVANSQSKVVLGVEGELVFWQQPIEYFSYYSYVSNDFGLRAELTEDFIDVGNGFSAKFSADIDTLRGSWFVRFDHVDSRSRVLAGLSWKL</sequence>
<keyword evidence="3" id="KW-1185">Reference proteome</keyword>
<accession>A0ABT7T1B2</accession>
<gene>
    <name evidence="2" type="ORF">QTP81_16465</name>
</gene>
<keyword evidence="1" id="KW-0732">Signal</keyword>
<protein>
    <recommendedName>
        <fullName evidence="4">DUF3570 domain-containing protein</fullName>
    </recommendedName>
</protein>
<dbReference type="Proteomes" id="UP001234343">
    <property type="component" value="Unassembled WGS sequence"/>
</dbReference>
<dbReference type="RefSeq" id="WP_289367006.1">
    <property type="nucleotide sequence ID" value="NZ_JAUCBP010000013.1"/>
</dbReference>
<evidence type="ECO:0000256" key="1">
    <source>
        <dbReference type="SAM" id="SignalP"/>
    </source>
</evidence>
<name>A0ABT7T1B2_9ALTE</name>
<organism evidence="2 3">
    <name type="scientific">Alteromonas arenosi</name>
    <dbReference type="NCBI Taxonomy" id="3055817"/>
    <lineage>
        <taxon>Bacteria</taxon>
        <taxon>Pseudomonadati</taxon>
        <taxon>Pseudomonadota</taxon>
        <taxon>Gammaproteobacteria</taxon>
        <taxon>Alteromonadales</taxon>
        <taxon>Alteromonadaceae</taxon>
        <taxon>Alteromonas/Salinimonas group</taxon>
        <taxon>Alteromonas</taxon>
    </lineage>
</organism>
<comment type="caution">
    <text evidence="2">The sequence shown here is derived from an EMBL/GenBank/DDBJ whole genome shotgun (WGS) entry which is preliminary data.</text>
</comment>
<proteinExistence type="predicted"/>
<evidence type="ECO:0000313" key="3">
    <source>
        <dbReference type="Proteomes" id="UP001234343"/>
    </source>
</evidence>
<evidence type="ECO:0008006" key="4">
    <source>
        <dbReference type="Google" id="ProtNLM"/>
    </source>
</evidence>
<feature type="chain" id="PRO_5047256666" description="DUF3570 domain-containing protein" evidence="1">
    <location>
        <begin position="49"/>
        <end position="329"/>
    </location>
</feature>
<evidence type="ECO:0000313" key="2">
    <source>
        <dbReference type="EMBL" id="MDM7862201.1"/>
    </source>
</evidence>
<dbReference type="EMBL" id="JAUCBP010000013">
    <property type="protein sequence ID" value="MDM7862201.1"/>
    <property type="molecule type" value="Genomic_DNA"/>
</dbReference>